<evidence type="ECO:0000313" key="5">
    <source>
        <dbReference type="EMBL" id="ODJ85858.1"/>
    </source>
</evidence>
<dbReference type="InterPro" id="IPR032783">
    <property type="entry name" value="AraC_lig"/>
</dbReference>
<dbReference type="Pfam" id="PF12852">
    <property type="entry name" value="Cupin_6"/>
    <property type="match status" value="1"/>
</dbReference>
<dbReference type="OrthoDB" id="9783876at2"/>
<dbReference type="InterPro" id="IPR018062">
    <property type="entry name" value="HTH_AraC-typ_CS"/>
</dbReference>
<gene>
    <name evidence="5" type="primary">soxS</name>
    <name evidence="5" type="ORF">CODIS_39070</name>
</gene>
<dbReference type="Pfam" id="PF12833">
    <property type="entry name" value="HTH_18"/>
    <property type="match status" value="1"/>
</dbReference>
<dbReference type="Gene3D" id="1.10.10.60">
    <property type="entry name" value="Homeodomain-like"/>
    <property type="match status" value="2"/>
</dbReference>
<evidence type="ECO:0000256" key="3">
    <source>
        <dbReference type="ARBA" id="ARBA00023163"/>
    </source>
</evidence>
<dbReference type="AlphaFoldDB" id="A0A7Z1ADZ1"/>
<dbReference type="PRINTS" id="PR00032">
    <property type="entry name" value="HTHARAC"/>
</dbReference>
<dbReference type="EMBL" id="MARB01000033">
    <property type="protein sequence ID" value="ODJ85858.1"/>
    <property type="molecule type" value="Genomic_DNA"/>
</dbReference>
<dbReference type="InterPro" id="IPR011051">
    <property type="entry name" value="RmlC_Cupin_sf"/>
</dbReference>
<sequence>MDALSDVMSAVRLTSNVFLDARFGAPWCIASQIGPEDCLPYGPMPAQIIAYHFVVDGHLFLRLDGEDPIEVVAGEVILMPRNDRHALGSAPGLKPAVIDHLIQPPNGDTPAVLSVGGGGEETHVICGYMGCELPDNPLLAALPRVLRINTIDNVAGAWISESFRRAVEEFSTGGVGSTTVLSKLAELLFVEAVRRYLATLPEEQTGWLAGLRDAKVGKALAILHTQPAHAWTTDELASAVSMSRSAFAERFAMLVGIPPMRYLTHWRLQLAAVRLRESPRAIAQIAFEVGYESEAAFSRAFKNTFGITPGDWRNKR</sequence>
<evidence type="ECO:0000256" key="1">
    <source>
        <dbReference type="ARBA" id="ARBA00023015"/>
    </source>
</evidence>
<dbReference type="GO" id="GO:0043565">
    <property type="term" value="F:sequence-specific DNA binding"/>
    <property type="evidence" value="ECO:0007669"/>
    <property type="project" value="InterPro"/>
</dbReference>
<dbReference type="GO" id="GO:0003700">
    <property type="term" value="F:DNA-binding transcription factor activity"/>
    <property type="evidence" value="ECO:0007669"/>
    <property type="project" value="InterPro"/>
</dbReference>
<organism evidence="5 6">
    <name type="scientific">Candidatus Thiodiazotropha endolucinida</name>
    <dbReference type="NCBI Taxonomy" id="1655433"/>
    <lineage>
        <taxon>Bacteria</taxon>
        <taxon>Pseudomonadati</taxon>
        <taxon>Pseudomonadota</taxon>
        <taxon>Gammaproteobacteria</taxon>
        <taxon>Chromatiales</taxon>
        <taxon>Sedimenticolaceae</taxon>
        <taxon>Candidatus Thiodiazotropha</taxon>
    </lineage>
</organism>
<reference evidence="5 6" key="1">
    <citation type="submission" date="2016-06" db="EMBL/GenBank/DDBJ databases">
        <title>Genome sequence of endosymbiont of Candidatus Endolucinida thiodiazotropha.</title>
        <authorList>
            <person name="Poehlein A."/>
            <person name="Koenig S."/>
            <person name="Heiden S.E."/>
            <person name="Thuermer A."/>
            <person name="Voget S."/>
            <person name="Daniel R."/>
            <person name="Markert S."/>
            <person name="Gros O."/>
            <person name="Schweder T."/>
        </authorList>
    </citation>
    <scope>NUCLEOTIDE SEQUENCE [LARGE SCALE GENOMIC DNA]</scope>
    <source>
        <strain evidence="5 6">COS</strain>
    </source>
</reference>
<dbReference type="Proteomes" id="UP000094769">
    <property type="component" value="Unassembled WGS sequence"/>
</dbReference>
<dbReference type="InterPro" id="IPR050204">
    <property type="entry name" value="AraC_XylS_family_regulators"/>
</dbReference>
<dbReference type="SMART" id="SM00342">
    <property type="entry name" value="HTH_ARAC"/>
    <property type="match status" value="1"/>
</dbReference>
<accession>A0A7Z1ADZ1</accession>
<dbReference type="PANTHER" id="PTHR46796:SF7">
    <property type="entry name" value="ARAC FAMILY TRANSCRIPTIONAL REGULATOR"/>
    <property type="match status" value="1"/>
</dbReference>
<keyword evidence="3" id="KW-0804">Transcription</keyword>
<dbReference type="InterPro" id="IPR018060">
    <property type="entry name" value="HTH_AraC"/>
</dbReference>
<proteinExistence type="predicted"/>
<dbReference type="PANTHER" id="PTHR46796">
    <property type="entry name" value="HTH-TYPE TRANSCRIPTIONAL ACTIVATOR RHAS-RELATED"/>
    <property type="match status" value="1"/>
</dbReference>
<comment type="caution">
    <text evidence="5">The sequence shown here is derived from an EMBL/GenBank/DDBJ whole genome shotgun (WGS) entry which is preliminary data.</text>
</comment>
<dbReference type="PROSITE" id="PS00041">
    <property type="entry name" value="HTH_ARAC_FAMILY_1"/>
    <property type="match status" value="1"/>
</dbReference>
<keyword evidence="2" id="KW-0238">DNA-binding</keyword>
<dbReference type="PROSITE" id="PS01124">
    <property type="entry name" value="HTH_ARAC_FAMILY_2"/>
    <property type="match status" value="1"/>
</dbReference>
<evidence type="ECO:0000313" key="6">
    <source>
        <dbReference type="Proteomes" id="UP000094769"/>
    </source>
</evidence>
<keyword evidence="6" id="KW-1185">Reference proteome</keyword>
<feature type="domain" description="HTH araC/xylS-type" evidence="4">
    <location>
        <begin position="217"/>
        <end position="315"/>
    </location>
</feature>
<dbReference type="SUPFAM" id="SSF46689">
    <property type="entry name" value="Homeodomain-like"/>
    <property type="match status" value="2"/>
</dbReference>
<dbReference type="InterPro" id="IPR009057">
    <property type="entry name" value="Homeodomain-like_sf"/>
</dbReference>
<protein>
    <submittedName>
        <fullName evidence="5">Regulatory protein SoxS</fullName>
    </submittedName>
</protein>
<dbReference type="SUPFAM" id="SSF51182">
    <property type="entry name" value="RmlC-like cupins"/>
    <property type="match status" value="1"/>
</dbReference>
<name>A0A7Z1ADZ1_9GAMM</name>
<dbReference type="InterPro" id="IPR020449">
    <property type="entry name" value="Tscrpt_reg_AraC-type_HTH"/>
</dbReference>
<keyword evidence="1" id="KW-0805">Transcription regulation</keyword>
<evidence type="ECO:0000256" key="2">
    <source>
        <dbReference type="ARBA" id="ARBA00023125"/>
    </source>
</evidence>
<evidence type="ECO:0000259" key="4">
    <source>
        <dbReference type="PROSITE" id="PS01124"/>
    </source>
</evidence>